<protein>
    <submittedName>
        <fullName evidence="5">Acyltransferase</fullName>
        <ecNumber evidence="5">2.3.1.-</ecNumber>
    </submittedName>
</protein>
<keyword evidence="2 5" id="KW-0808">Transferase</keyword>
<dbReference type="PANTHER" id="PTHR23416">
    <property type="entry name" value="SIALIC ACID SYNTHASE-RELATED"/>
    <property type="match status" value="1"/>
</dbReference>
<dbReference type="Pfam" id="PF00132">
    <property type="entry name" value="Hexapep"/>
    <property type="match status" value="1"/>
</dbReference>
<evidence type="ECO:0000256" key="2">
    <source>
        <dbReference type="ARBA" id="ARBA00022679"/>
    </source>
</evidence>
<dbReference type="GO" id="GO:0016746">
    <property type="term" value="F:acyltransferase activity"/>
    <property type="evidence" value="ECO:0007669"/>
    <property type="project" value="UniProtKB-KW"/>
</dbReference>
<sequence length="176" mass="18881">MSSDIMELIDKMTAEETKALAKRLTPLISHELMLTPTIWGSRARLHLGKGVVLINTLFNLSSGDVHIGDFVFFGHNVSVLTGTHAIDQFDLARQCSIPLSGRDVIIEKGVWIATNATIIGPCRIGENAVIGVGSVVMEDVRAGWFYAGVPAKPIKPVSPEYADPSVCAAARSPEAI</sequence>
<dbReference type="InterPro" id="IPR051159">
    <property type="entry name" value="Hexapeptide_acetyltransf"/>
</dbReference>
<name>A0ABU7XJJ3_9HYPH</name>
<keyword evidence="3" id="KW-0677">Repeat</keyword>
<evidence type="ECO:0000256" key="1">
    <source>
        <dbReference type="ARBA" id="ARBA00007274"/>
    </source>
</evidence>
<reference evidence="5 6" key="1">
    <citation type="submission" date="2024-02" db="EMBL/GenBank/DDBJ databases">
        <authorList>
            <person name="Grouzdev D."/>
        </authorList>
    </citation>
    <scope>NUCLEOTIDE SEQUENCE [LARGE SCALE GENOMIC DNA]</scope>
    <source>
        <strain evidence="5 6">9N</strain>
    </source>
</reference>
<dbReference type="InterPro" id="IPR018357">
    <property type="entry name" value="Hexapep_transf_CS"/>
</dbReference>
<dbReference type="InterPro" id="IPR011004">
    <property type="entry name" value="Trimer_LpxA-like_sf"/>
</dbReference>
<dbReference type="EC" id="2.3.1.-" evidence="5"/>
<keyword evidence="4 5" id="KW-0012">Acyltransferase</keyword>
<organism evidence="5 6">
    <name type="scientific">Methylocystis borbori</name>
    <dbReference type="NCBI Taxonomy" id="3118750"/>
    <lineage>
        <taxon>Bacteria</taxon>
        <taxon>Pseudomonadati</taxon>
        <taxon>Pseudomonadota</taxon>
        <taxon>Alphaproteobacteria</taxon>
        <taxon>Hyphomicrobiales</taxon>
        <taxon>Methylocystaceae</taxon>
        <taxon>Methylocystis</taxon>
    </lineage>
</organism>
<dbReference type="PANTHER" id="PTHR23416:SF23">
    <property type="entry name" value="ACETYLTRANSFERASE C18B11.09C-RELATED"/>
    <property type="match status" value="1"/>
</dbReference>
<comment type="caution">
    <text evidence="5">The sequence shown here is derived from an EMBL/GenBank/DDBJ whole genome shotgun (WGS) entry which is preliminary data.</text>
</comment>
<accession>A0ABU7XJJ3</accession>
<dbReference type="CDD" id="cd04647">
    <property type="entry name" value="LbH_MAT_like"/>
    <property type="match status" value="1"/>
</dbReference>
<dbReference type="EMBL" id="JAZHYN010000034">
    <property type="protein sequence ID" value="MEF3367212.1"/>
    <property type="molecule type" value="Genomic_DNA"/>
</dbReference>
<dbReference type="PROSITE" id="PS00101">
    <property type="entry name" value="HEXAPEP_TRANSFERASES"/>
    <property type="match status" value="1"/>
</dbReference>
<proteinExistence type="inferred from homology"/>
<evidence type="ECO:0000313" key="6">
    <source>
        <dbReference type="Proteomes" id="UP001350748"/>
    </source>
</evidence>
<evidence type="ECO:0000256" key="3">
    <source>
        <dbReference type="ARBA" id="ARBA00022737"/>
    </source>
</evidence>
<dbReference type="Proteomes" id="UP001350748">
    <property type="component" value="Unassembled WGS sequence"/>
</dbReference>
<dbReference type="SUPFAM" id="SSF51161">
    <property type="entry name" value="Trimeric LpxA-like enzymes"/>
    <property type="match status" value="1"/>
</dbReference>
<gene>
    <name evidence="5" type="ORF">V3H18_11770</name>
</gene>
<keyword evidence="6" id="KW-1185">Reference proteome</keyword>
<comment type="similarity">
    <text evidence="1">Belongs to the transferase hexapeptide repeat family.</text>
</comment>
<evidence type="ECO:0000313" key="5">
    <source>
        <dbReference type="EMBL" id="MEF3367212.1"/>
    </source>
</evidence>
<dbReference type="Gene3D" id="2.160.10.10">
    <property type="entry name" value="Hexapeptide repeat proteins"/>
    <property type="match status" value="1"/>
</dbReference>
<dbReference type="InterPro" id="IPR001451">
    <property type="entry name" value="Hexapep"/>
</dbReference>
<evidence type="ECO:0000256" key="4">
    <source>
        <dbReference type="ARBA" id="ARBA00023315"/>
    </source>
</evidence>